<dbReference type="InterPro" id="IPR029063">
    <property type="entry name" value="SAM-dependent_MTases_sf"/>
</dbReference>
<dbReference type="Pfam" id="PF13934">
    <property type="entry name" value="ELYS"/>
    <property type="match status" value="1"/>
</dbReference>
<dbReference type="GO" id="GO:0006412">
    <property type="term" value="P:translation"/>
    <property type="evidence" value="ECO:0007669"/>
    <property type="project" value="InterPro"/>
</dbReference>
<keyword evidence="4" id="KW-0809">Transit peptide</keyword>
<gene>
    <name evidence="12" type="ORF">BDEG_20951</name>
</gene>
<dbReference type="SUPFAM" id="SSF53335">
    <property type="entry name" value="S-adenosyl-L-methionine-dependent methyltransferases"/>
    <property type="match status" value="1"/>
</dbReference>
<dbReference type="Pfam" id="PF09243">
    <property type="entry name" value="Rsm22"/>
    <property type="match status" value="1"/>
</dbReference>
<comment type="function">
    <text evidence="9">Mitochondrial ribosome (mitoribosome) assembly factor. Binds at the interface of the head and body domains of the mitochondrial small ribosomal subunit (mt-SSU), occluding the mRNA channel and preventing compaction of the head domain towards the body. Probable inactive methyltransferase: retains the characteristic folding and ability to bind S-adenosyl-L-methionine, but it probably lost its methyltransferase activity.</text>
</comment>
<dbReference type="PANTHER" id="PTHR13184:SF5">
    <property type="entry name" value="METHYLTRANSFERASE-LIKE PROTEIN 17, MITOCHONDRIAL"/>
    <property type="match status" value="1"/>
</dbReference>
<evidence type="ECO:0000256" key="9">
    <source>
        <dbReference type="ARBA" id="ARBA00045681"/>
    </source>
</evidence>
<dbReference type="AlphaFoldDB" id="A0A177W9X4"/>
<evidence type="ECO:0000256" key="1">
    <source>
        <dbReference type="ARBA" id="ARBA00004123"/>
    </source>
</evidence>
<evidence type="ECO:0000256" key="3">
    <source>
        <dbReference type="ARBA" id="ARBA00022723"/>
    </source>
</evidence>
<accession>A0A177W9X4</accession>
<keyword evidence="5" id="KW-0408">Iron</keyword>
<keyword evidence="7" id="KW-0496">Mitochondrion</keyword>
<evidence type="ECO:0000259" key="11">
    <source>
        <dbReference type="Pfam" id="PF13934"/>
    </source>
</evidence>
<comment type="subcellular location">
    <subcellularLocation>
        <location evidence="2">Mitochondrion</location>
    </subcellularLocation>
    <subcellularLocation>
        <location evidence="1">Nucleus</location>
    </subcellularLocation>
</comment>
<dbReference type="GO" id="GO:0005634">
    <property type="term" value="C:nucleus"/>
    <property type="evidence" value="ECO:0007669"/>
    <property type="project" value="UniProtKB-SubCell"/>
</dbReference>
<organism evidence="12 13">
    <name type="scientific">Batrachochytrium dendrobatidis (strain JEL423)</name>
    <dbReference type="NCBI Taxonomy" id="403673"/>
    <lineage>
        <taxon>Eukaryota</taxon>
        <taxon>Fungi</taxon>
        <taxon>Fungi incertae sedis</taxon>
        <taxon>Chytridiomycota</taxon>
        <taxon>Chytridiomycota incertae sedis</taxon>
        <taxon>Chytridiomycetes</taxon>
        <taxon>Rhizophydiales</taxon>
        <taxon>Rhizophydiales incertae sedis</taxon>
        <taxon>Batrachochytrium</taxon>
    </lineage>
</organism>
<dbReference type="VEuPathDB" id="FungiDB:BDEG_20951"/>
<dbReference type="GO" id="GO:0046872">
    <property type="term" value="F:metal ion binding"/>
    <property type="evidence" value="ECO:0007669"/>
    <property type="project" value="UniProtKB-KW"/>
</dbReference>
<feature type="region of interest" description="Disordered" evidence="10">
    <location>
        <begin position="527"/>
        <end position="550"/>
    </location>
</feature>
<dbReference type="InterPro" id="IPR015324">
    <property type="entry name" value="Ribosomal_Rsm22-like"/>
</dbReference>
<keyword evidence="3" id="KW-0479">Metal-binding</keyword>
<reference evidence="12 13" key="2">
    <citation type="submission" date="2016-05" db="EMBL/GenBank/DDBJ databases">
        <title>Lineage-specific infection strategies underlie the spectrum of fungal disease in amphibians.</title>
        <authorList>
            <person name="Cuomo C.A."/>
            <person name="Farrer R.A."/>
            <person name="James T."/>
            <person name="Longcore J."/>
            <person name="Birren B."/>
        </authorList>
    </citation>
    <scope>NUCLEOTIDE SEQUENCE [LARGE SCALE GENOMIC DNA]</scope>
    <source>
        <strain evidence="12 13">JEL423</strain>
    </source>
</reference>
<dbReference type="PANTHER" id="PTHR13184">
    <property type="entry name" value="37S RIBOSOMAL PROTEIN S22"/>
    <property type="match status" value="1"/>
</dbReference>
<evidence type="ECO:0000313" key="12">
    <source>
        <dbReference type="EMBL" id="OAJ36823.1"/>
    </source>
</evidence>
<dbReference type="Proteomes" id="UP000077115">
    <property type="component" value="Unassembled WGS sequence"/>
</dbReference>
<dbReference type="OrthoDB" id="421327at2759"/>
<dbReference type="InterPro" id="IPR025151">
    <property type="entry name" value="ELYS_dom"/>
</dbReference>
<reference evidence="12 13" key="1">
    <citation type="submission" date="2006-10" db="EMBL/GenBank/DDBJ databases">
        <title>The Genome Sequence of Batrachochytrium dendrobatidis JEL423.</title>
        <authorList>
            <consortium name="The Broad Institute Genome Sequencing Platform"/>
            <person name="Birren B."/>
            <person name="Lander E."/>
            <person name="Galagan J."/>
            <person name="Cuomo C."/>
            <person name="Devon K."/>
            <person name="Jaffe D."/>
            <person name="Butler J."/>
            <person name="Alvarez P."/>
            <person name="Gnerre S."/>
            <person name="Grabherr M."/>
            <person name="Kleber M."/>
            <person name="Mauceli E."/>
            <person name="Brockman W."/>
            <person name="Young S."/>
            <person name="LaButti K."/>
            <person name="Sykes S."/>
            <person name="DeCaprio D."/>
            <person name="Crawford M."/>
            <person name="Koehrsen M."/>
            <person name="Engels R."/>
            <person name="Montgomery P."/>
            <person name="Pearson M."/>
            <person name="Howarth C."/>
            <person name="Larson L."/>
            <person name="White J."/>
            <person name="O'Leary S."/>
            <person name="Kodira C."/>
            <person name="Zeng Q."/>
            <person name="Yandava C."/>
            <person name="Alvarado L."/>
            <person name="Longcore J."/>
            <person name="James T."/>
        </authorList>
    </citation>
    <scope>NUCLEOTIDE SEQUENCE [LARGE SCALE GENOMIC DNA]</scope>
    <source>
        <strain evidence="12 13">JEL423</strain>
    </source>
</reference>
<evidence type="ECO:0000256" key="8">
    <source>
        <dbReference type="ARBA" id="ARBA00023242"/>
    </source>
</evidence>
<dbReference type="STRING" id="403673.A0A177W9X4"/>
<evidence type="ECO:0000256" key="2">
    <source>
        <dbReference type="ARBA" id="ARBA00004173"/>
    </source>
</evidence>
<dbReference type="GO" id="GO:0008168">
    <property type="term" value="F:methyltransferase activity"/>
    <property type="evidence" value="ECO:0007669"/>
    <property type="project" value="InterPro"/>
</dbReference>
<evidence type="ECO:0000256" key="6">
    <source>
        <dbReference type="ARBA" id="ARBA00023014"/>
    </source>
</evidence>
<protein>
    <recommendedName>
        <fullName evidence="11">ELYS-like domain-containing protein</fullName>
    </recommendedName>
</protein>
<dbReference type="GO" id="GO:0003735">
    <property type="term" value="F:structural constituent of ribosome"/>
    <property type="evidence" value="ECO:0007669"/>
    <property type="project" value="TreeGrafter"/>
</dbReference>
<evidence type="ECO:0000256" key="4">
    <source>
        <dbReference type="ARBA" id="ARBA00022946"/>
    </source>
</evidence>
<dbReference type="EMBL" id="DS022300">
    <property type="protein sequence ID" value="OAJ36823.1"/>
    <property type="molecule type" value="Genomic_DNA"/>
</dbReference>
<dbReference type="Gene3D" id="3.40.50.150">
    <property type="entry name" value="Vaccinia Virus protein VP39"/>
    <property type="match status" value="1"/>
</dbReference>
<name>A0A177W9X4_BATDL</name>
<keyword evidence="8" id="KW-0539">Nucleus</keyword>
<feature type="domain" description="ELYS-like" evidence="11">
    <location>
        <begin position="947"/>
        <end position="1124"/>
    </location>
</feature>
<evidence type="ECO:0000256" key="5">
    <source>
        <dbReference type="ARBA" id="ARBA00023004"/>
    </source>
</evidence>
<evidence type="ECO:0000313" key="13">
    <source>
        <dbReference type="Proteomes" id="UP000077115"/>
    </source>
</evidence>
<dbReference type="GO" id="GO:0005763">
    <property type="term" value="C:mitochondrial small ribosomal subunit"/>
    <property type="evidence" value="ECO:0007669"/>
    <property type="project" value="TreeGrafter"/>
</dbReference>
<keyword evidence="6" id="KW-0411">Iron-sulfur</keyword>
<dbReference type="GO" id="GO:0051536">
    <property type="term" value="F:iron-sulfur cluster binding"/>
    <property type="evidence" value="ECO:0007669"/>
    <property type="project" value="UniProtKB-KW"/>
</dbReference>
<sequence>MSRIAFKTRNHKVLDMQAINKDANSVLEAEQDANETQDLEDDDKSVKISPYTMMGRNRIGLCSMPKDLDANIMDTLPSVNKSLRNASQAIYLASMSQSRPNDYSTLIKRVSKKGTTNKIVPEPHAIRYDKVSSKAYLSSRAHAAYGAADFVFRDISRRIPDFQPTSILDFGTGPGTAIWAAKNSWPKSLETAVGIDSSEEMLEHADKLSNMPDSGIKDYKGMRYLNYKESFLEHEKHDLVVASFVIGELTSDLIIKATLKALWDQTRGMLVLIDRGTPNGFRHIAEARAAILEMANSNEQLGAHVVSPCSHEKLCPLLVNGKSWCHFSQRVYRNEVVRSITGFKSADHEDIKFSYVAIRRGARPAVTQSKLSTKSALTDLSQLSTNDKSLLQKLSLNWPRVTAPPIKKKKHVIIDMCSSEGQIQRVIATKLSSPFYKDARKLHWGDQWPHPPTSVVQIRAPNADPDSQETDKHVLLPTQRLTSAMQDYVDLQSVQNTFGLGENDVSLSTEFRCAFYVHAPVRKGSMASRHEPNAAAVKSRTLHSTKPSTTHVRKATSLKDIGLQQSISACAAWFVRYGPNHLQVSTVVGSKHILLASLSVEQLSDGDSNALEISLVTHVRLGLLEFLLIAVKDTRSRDTTLWLFEPFSLHTLKVPFEFDSSVQFTALGSTNAEIVDSQCCSYIVVGSVARFFVGTIVPMSPSGVQVDTFGKLLTTHLTGPLNATVTAISTFSSSTHDAPLFIIGTSNGGVEIWAMKTEETMELVYTINIGLEPQYILYVSNELNVADVKSGHSITSIFSINSNFNSTKRITPTQLVTNARVAAIKFGRGVNGEGCKLFTVYLQESLFHLQIHKLSEDAIHLIVEETLATGKYGTIQDIEPLGSTSNCMILSLDKVGKFVGDHNPPSEREHDYPHYSDWLSRDPKRFPYSRETSQAILTHRCKMDNELFIDKLLSLFGINGPAVYPPSDAAELELLFDDVLSCANMALMPKHCVIFYLLLDCGTIASEYACMWGITQPFLTSIRGYWAMDHGQFETGSLLLSDPSIELDWAPKILKTLVGYQQFTLAYQFIQRVRSSIWSMTDVELQMEILVNTHFDEAMSFQRKYAPALQNQRLFAYLIEHTFSSM</sequence>
<proteinExistence type="predicted"/>
<evidence type="ECO:0000256" key="7">
    <source>
        <dbReference type="ARBA" id="ARBA00023128"/>
    </source>
</evidence>
<dbReference type="InterPro" id="IPR052571">
    <property type="entry name" value="Mt_RNA_Methyltransferase"/>
</dbReference>
<evidence type="ECO:0000256" key="10">
    <source>
        <dbReference type="SAM" id="MobiDB-lite"/>
    </source>
</evidence>